<sequence>MSLSPAEVAELRHARDLLENPGLAARISDALGSPIERGFEMLPKRWNAAVTGATHKAIATALDVALRTLDHERTDAPANRWHKLAVGTTGAAGGAFGLAALAIELPVSTTIMLRSIADIARSEGEDLRDLDTRLQCLQVLALGGRAAGDDAAETAYFAARAAMAKAVSEAARYLAQQGAVLHGAPAIVRLITQIASRFSITVSQKVAAQAVPVLGAVGGALVNTVFIDHFQDIARGHFVVRRLERRHGAEEVRHVYNEIAGRR</sequence>
<reference evidence="2" key="1">
    <citation type="submission" date="2017-01" db="EMBL/GenBank/DDBJ databases">
        <authorList>
            <person name="Varghese N."/>
            <person name="Submissions S."/>
        </authorList>
    </citation>
    <scope>NUCLEOTIDE SEQUENCE [LARGE SCALE GENOMIC DNA]</scope>
    <source>
        <strain evidence="2">ATCC 51758</strain>
    </source>
</reference>
<dbReference type="Pfam" id="PF12787">
    <property type="entry name" value="EcsC"/>
    <property type="match status" value="1"/>
</dbReference>
<dbReference type="OrthoDB" id="1238772at2"/>
<dbReference type="Proteomes" id="UP000186819">
    <property type="component" value="Unassembled WGS sequence"/>
</dbReference>
<dbReference type="PANTHER" id="PTHR41260">
    <property type="entry name" value="PROTEIN ECSC"/>
    <property type="match status" value="1"/>
</dbReference>
<gene>
    <name evidence="1" type="ORF">SAMN05421829_101313</name>
</gene>
<dbReference type="AlphaFoldDB" id="A0A1N6NHW2"/>
<evidence type="ECO:0000313" key="2">
    <source>
        <dbReference type="Proteomes" id="UP000186819"/>
    </source>
</evidence>
<dbReference type="RefSeq" id="WP_076600335.1">
    <property type="nucleotide sequence ID" value="NZ_FTMD01000001.1"/>
</dbReference>
<name>A0A1N6NHW2_9RHOO</name>
<dbReference type="PANTHER" id="PTHR41260:SF1">
    <property type="entry name" value="PROTEIN ECSC"/>
    <property type="match status" value="1"/>
</dbReference>
<dbReference type="STRING" id="34027.SAMN05421829_101313"/>
<dbReference type="InterPro" id="IPR024787">
    <property type="entry name" value="EcsC"/>
</dbReference>
<dbReference type="EMBL" id="FTMD01000001">
    <property type="protein sequence ID" value="SIP91708.1"/>
    <property type="molecule type" value="Genomic_DNA"/>
</dbReference>
<organism evidence="1 2">
    <name type="scientific">Aromatoleum tolulyticum</name>
    <dbReference type="NCBI Taxonomy" id="34027"/>
    <lineage>
        <taxon>Bacteria</taxon>
        <taxon>Pseudomonadati</taxon>
        <taxon>Pseudomonadota</taxon>
        <taxon>Betaproteobacteria</taxon>
        <taxon>Rhodocyclales</taxon>
        <taxon>Rhodocyclaceae</taxon>
        <taxon>Aromatoleum</taxon>
    </lineage>
</organism>
<protein>
    <submittedName>
        <fullName evidence="1">EcsC protein family protein</fullName>
    </submittedName>
</protein>
<keyword evidence="2" id="KW-1185">Reference proteome</keyword>
<accession>A0A1N6NHW2</accession>
<proteinExistence type="predicted"/>
<evidence type="ECO:0000313" key="1">
    <source>
        <dbReference type="EMBL" id="SIP91708.1"/>
    </source>
</evidence>